<accession>A0ABS1RLR5</accession>
<evidence type="ECO:0000256" key="2">
    <source>
        <dbReference type="SAM" id="SignalP"/>
    </source>
</evidence>
<name>A0ABS1RLR5_9RHOB</name>
<evidence type="ECO:0008006" key="5">
    <source>
        <dbReference type="Google" id="ProtNLM"/>
    </source>
</evidence>
<evidence type="ECO:0000313" key="4">
    <source>
        <dbReference type="Proteomes" id="UP000635853"/>
    </source>
</evidence>
<keyword evidence="1" id="KW-0472">Membrane</keyword>
<evidence type="ECO:0000256" key="1">
    <source>
        <dbReference type="SAM" id="Phobius"/>
    </source>
</evidence>
<keyword evidence="1" id="KW-0812">Transmembrane</keyword>
<sequence>MRHTHKLVLASFVLAMASAAASAAIVVVDGGGPYDITSDTLFTGIVQSSADGAGSYSIDFFTPGDPTNAVADAAVTAATVNSSFTNLTMSWIDGLNLNTLVSAEGIDTLSTLFNGAFPAQSLLFEWTDSDALAGFRFDVEASVAAVPIPAGLLLLGSGGAALGLLGWRRRDKRVTV</sequence>
<dbReference type="RefSeq" id="WP_075785765.1">
    <property type="nucleotide sequence ID" value="NZ_JAESIL010000173.1"/>
</dbReference>
<proteinExistence type="predicted"/>
<protein>
    <recommendedName>
        <fullName evidence="5">Secreted protein</fullName>
    </recommendedName>
</protein>
<feature type="transmembrane region" description="Helical" evidence="1">
    <location>
        <begin position="144"/>
        <end position="167"/>
    </location>
</feature>
<dbReference type="Proteomes" id="UP000635853">
    <property type="component" value="Unassembled WGS sequence"/>
</dbReference>
<gene>
    <name evidence="3" type="ORF">JMJ92_20980</name>
</gene>
<reference evidence="4" key="1">
    <citation type="submission" date="2021-01" db="EMBL/GenBank/DDBJ databases">
        <title>Draft genomes of Rhodovulum sulfidophilum.</title>
        <authorList>
            <person name="Guzman M.S."/>
        </authorList>
    </citation>
    <scope>NUCLEOTIDE SEQUENCE [LARGE SCALE GENOMIC DNA]</scope>
    <source>
        <strain evidence="4">AB19</strain>
    </source>
</reference>
<keyword evidence="4" id="KW-1185">Reference proteome</keyword>
<feature type="chain" id="PRO_5046659021" description="Secreted protein" evidence="2">
    <location>
        <begin position="24"/>
        <end position="176"/>
    </location>
</feature>
<feature type="signal peptide" evidence="2">
    <location>
        <begin position="1"/>
        <end position="23"/>
    </location>
</feature>
<evidence type="ECO:0000313" key="3">
    <source>
        <dbReference type="EMBL" id="MBL3580584.1"/>
    </source>
</evidence>
<keyword evidence="2" id="KW-0732">Signal</keyword>
<comment type="caution">
    <text evidence="3">The sequence shown here is derived from an EMBL/GenBank/DDBJ whole genome shotgun (WGS) entry which is preliminary data.</text>
</comment>
<dbReference type="EMBL" id="JAESIL010000173">
    <property type="protein sequence ID" value="MBL3580584.1"/>
    <property type="molecule type" value="Genomic_DNA"/>
</dbReference>
<organism evidence="3 4">
    <name type="scientific">Rhodovulum visakhapatnamense</name>
    <dbReference type="NCBI Taxonomy" id="364297"/>
    <lineage>
        <taxon>Bacteria</taxon>
        <taxon>Pseudomonadati</taxon>
        <taxon>Pseudomonadota</taxon>
        <taxon>Alphaproteobacteria</taxon>
        <taxon>Rhodobacterales</taxon>
        <taxon>Paracoccaceae</taxon>
        <taxon>Rhodovulum</taxon>
    </lineage>
</organism>
<keyword evidence="1" id="KW-1133">Transmembrane helix</keyword>